<dbReference type="PANTHER" id="PTHR44216:SF3">
    <property type="entry name" value="PROTEIN O-MANNOSYL-TRANSFERASE TMTC2"/>
    <property type="match status" value="1"/>
</dbReference>
<organism evidence="3 4">
    <name type="scientific">Pedosphaera parvula (strain Ellin514)</name>
    <dbReference type="NCBI Taxonomy" id="320771"/>
    <lineage>
        <taxon>Bacteria</taxon>
        <taxon>Pseudomonadati</taxon>
        <taxon>Verrucomicrobiota</taxon>
        <taxon>Pedosphaerae</taxon>
        <taxon>Pedosphaerales</taxon>
        <taxon>Pedosphaeraceae</taxon>
        <taxon>Pedosphaera</taxon>
    </lineage>
</organism>
<dbReference type="Pfam" id="PF13181">
    <property type="entry name" value="TPR_8"/>
    <property type="match status" value="1"/>
</dbReference>
<feature type="signal peptide" evidence="2">
    <location>
        <begin position="1"/>
        <end position="18"/>
    </location>
</feature>
<dbReference type="STRING" id="320771.Cflav_PD1330"/>
<dbReference type="InterPro" id="IPR019734">
    <property type="entry name" value="TPR_rpt"/>
</dbReference>
<dbReference type="AlphaFoldDB" id="B9XPZ4"/>
<dbReference type="InterPro" id="IPR052384">
    <property type="entry name" value="TMTC_O-mannosyltransferase"/>
</dbReference>
<dbReference type="GO" id="GO:0035269">
    <property type="term" value="P:protein O-linked glycosylation via mannose"/>
    <property type="evidence" value="ECO:0007669"/>
    <property type="project" value="TreeGrafter"/>
</dbReference>
<dbReference type="PROSITE" id="PS50005">
    <property type="entry name" value="TPR"/>
    <property type="match status" value="1"/>
</dbReference>
<comment type="caution">
    <text evidence="3">The sequence shown here is derived from an EMBL/GenBank/DDBJ whole genome shotgun (WGS) entry which is preliminary data.</text>
</comment>
<reference evidence="3 4" key="1">
    <citation type="journal article" date="2011" name="J. Bacteriol.">
        <title>Genome sequence of 'Pedosphaera parvula' Ellin514, an aerobic Verrucomicrobial isolate from pasture soil.</title>
        <authorList>
            <person name="Kant R."/>
            <person name="van Passel M.W."/>
            <person name="Sangwan P."/>
            <person name="Palva A."/>
            <person name="Lucas S."/>
            <person name="Copeland A."/>
            <person name="Lapidus A."/>
            <person name="Glavina Del Rio T."/>
            <person name="Dalin E."/>
            <person name="Tice H."/>
            <person name="Bruce D."/>
            <person name="Goodwin L."/>
            <person name="Pitluck S."/>
            <person name="Chertkov O."/>
            <person name="Larimer F.W."/>
            <person name="Land M.L."/>
            <person name="Hauser L."/>
            <person name="Brettin T.S."/>
            <person name="Detter J.C."/>
            <person name="Han S."/>
            <person name="de Vos W.M."/>
            <person name="Janssen P.H."/>
            <person name="Smidt H."/>
        </authorList>
    </citation>
    <scope>NUCLEOTIDE SEQUENCE [LARGE SCALE GENOMIC DNA]</scope>
    <source>
        <strain evidence="3 4">Ellin514</strain>
    </source>
</reference>
<evidence type="ECO:0000313" key="4">
    <source>
        <dbReference type="Proteomes" id="UP000003688"/>
    </source>
</evidence>
<dbReference type="OrthoDB" id="443517at2"/>
<dbReference type="PANTHER" id="PTHR44216">
    <property type="entry name" value="PROTEIN O-MANNOSYL-TRANSFERASE TMTC2"/>
    <property type="match status" value="1"/>
</dbReference>
<gene>
    <name evidence="3" type="ORF">Cflav_PD1330</name>
</gene>
<dbReference type="Proteomes" id="UP000003688">
    <property type="component" value="Unassembled WGS sequence"/>
</dbReference>
<keyword evidence="4" id="KW-1185">Reference proteome</keyword>
<name>B9XPZ4_PEDPL</name>
<feature type="repeat" description="TPR" evidence="1">
    <location>
        <begin position="78"/>
        <end position="111"/>
    </location>
</feature>
<keyword evidence="1" id="KW-0802">TPR repeat</keyword>
<accession>B9XPZ4</accession>
<proteinExistence type="predicted"/>
<sequence precursor="true">MRIQVVLSFLLMALTLQASTPELGKDKLRRLVKLPGIAFQADWTFDPERGFTIGLPHEDLSPQIDNLRKDLKGDVSDAQRYYQLGRLYSESGDYTSAEESWAKAVELYRKTIEQQSDNSEFLLEFGKSLNNIGRREEAESVLRRATRVGSTDWKCWVTLGRFLDAQARSELTESSRNIRKRTASESFKPSYNKVSHSQRCLDEAAGCFEKAVTIAPDEADVYFRRAMHHSLENYVLSEIQRFTGAQQDNSDPLTKCFTQKSLSDLQRSRDLSPKDPKRILGVVLFEMYMAKDGKIKRDDESAWSSLPDKTQLSIRDAMTRLENMAQDPDEHVVAGALEALGILQGPILRDYCCSVSSLQRAVSLDPNRDQAWETLSSMLIKSQNYPELLTVCQDRLKFKDTAHTRMLLAKACEKMKLWTDAEEHTLAAVKDSPNDYGATLSIAALLLRRMQDANVSAEVNGWLGRAESLLNTMPEQQKSRQQVIELALDRTIFFALNDDLQTARKWVNMVKEKDNDNDIAQEIIAAMQY</sequence>
<dbReference type="InterPro" id="IPR011990">
    <property type="entry name" value="TPR-like_helical_dom_sf"/>
</dbReference>
<dbReference type="RefSeq" id="WP_007417880.1">
    <property type="nucleotide sequence ID" value="NZ_ABOX02000050.1"/>
</dbReference>
<dbReference type="SMART" id="SM00028">
    <property type="entry name" value="TPR"/>
    <property type="match status" value="3"/>
</dbReference>
<evidence type="ECO:0000256" key="1">
    <source>
        <dbReference type="PROSITE-ProRule" id="PRU00339"/>
    </source>
</evidence>
<feature type="chain" id="PRO_5002895040" evidence="2">
    <location>
        <begin position="19"/>
        <end position="529"/>
    </location>
</feature>
<evidence type="ECO:0000256" key="2">
    <source>
        <dbReference type="SAM" id="SignalP"/>
    </source>
</evidence>
<evidence type="ECO:0000313" key="3">
    <source>
        <dbReference type="EMBL" id="EEF58091.1"/>
    </source>
</evidence>
<keyword evidence="2" id="KW-0732">Signal</keyword>
<dbReference type="Gene3D" id="1.25.40.10">
    <property type="entry name" value="Tetratricopeptide repeat domain"/>
    <property type="match status" value="2"/>
</dbReference>
<protein>
    <submittedName>
        <fullName evidence="3">Tetratricopeptide TPR_2 repeat protein</fullName>
    </submittedName>
</protein>
<dbReference type="GO" id="GO:0000030">
    <property type="term" value="F:mannosyltransferase activity"/>
    <property type="evidence" value="ECO:0007669"/>
    <property type="project" value="TreeGrafter"/>
</dbReference>
<dbReference type="EMBL" id="ABOX02000050">
    <property type="protein sequence ID" value="EEF58091.1"/>
    <property type="molecule type" value="Genomic_DNA"/>
</dbReference>
<dbReference type="SUPFAM" id="SSF48452">
    <property type="entry name" value="TPR-like"/>
    <property type="match status" value="1"/>
</dbReference>